<evidence type="ECO:0000256" key="9">
    <source>
        <dbReference type="ARBA" id="ARBA00048988"/>
    </source>
</evidence>
<reference evidence="16" key="1">
    <citation type="journal article" date="2019" name="Int. J. Syst. Evol. Microbiol.">
        <title>The Global Catalogue of Microorganisms (GCM) 10K type strain sequencing project: providing services to taxonomists for standard genome sequencing and annotation.</title>
        <authorList>
            <consortium name="The Broad Institute Genomics Platform"/>
            <consortium name="The Broad Institute Genome Sequencing Center for Infectious Disease"/>
            <person name="Wu L."/>
            <person name="Ma J."/>
        </authorList>
    </citation>
    <scope>NUCLEOTIDE SEQUENCE [LARGE SCALE GENOMIC DNA]</scope>
    <source>
        <strain evidence="16">JCM 18657</strain>
    </source>
</reference>
<proteinExistence type="inferred from homology"/>
<dbReference type="RefSeq" id="WP_138790484.1">
    <property type="nucleotide sequence ID" value="NZ_JBHTGQ010000012.1"/>
</dbReference>
<keyword evidence="5 10" id="KW-0067">ATP-binding</keyword>
<keyword evidence="7" id="KW-0413">Isomerase</keyword>
<dbReference type="InterPro" id="IPR014017">
    <property type="entry name" value="DNA_helicase_UvrD-like_C"/>
</dbReference>
<dbReference type="NCBIfam" id="TIGR01073">
    <property type="entry name" value="pcrA"/>
    <property type="match status" value="1"/>
</dbReference>
<dbReference type="PANTHER" id="PTHR11070">
    <property type="entry name" value="UVRD / RECB / PCRA DNA HELICASE FAMILY MEMBER"/>
    <property type="match status" value="1"/>
</dbReference>
<dbReference type="InterPro" id="IPR000212">
    <property type="entry name" value="DNA_helicase_UvrD/REP"/>
</dbReference>
<evidence type="ECO:0000259" key="13">
    <source>
        <dbReference type="PROSITE" id="PS51198"/>
    </source>
</evidence>
<evidence type="ECO:0000313" key="15">
    <source>
        <dbReference type="EMBL" id="MFC7749406.1"/>
    </source>
</evidence>
<comment type="catalytic activity">
    <reaction evidence="9 11">
        <text>ATP + H2O = ADP + phosphate + H(+)</text>
        <dbReference type="Rhea" id="RHEA:13065"/>
        <dbReference type="ChEBI" id="CHEBI:15377"/>
        <dbReference type="ChEBI" id="CHEBI:15378"/>
        <dbReference type="ChEBI" id="CHEBI:30616"/>
        <dbReference type="ChEBI" id="CHEBI:43474"/>
        <dbReference type="ChEBI" id="CHEBI:456216"/>
        <dbReference type="EC" id="5.6.2.4"/>
    </reaction>
</comment>
<dbReference type="EMBL" id="JBHTGQ010000012">
    <property type="protein sequence ID" value="MFC7749406.1"/>
    <property type="molecule type" value="Genomic_DNA"/>
</dbReference>
<dbReference type="InterPro" id="IPR027417">
    <property type="entry name" value="P-loop_NTPase"/>
</dbReference>
<evidence type="ECO:0000256" key="7">
    <source>
        <dbReference type="ARBA" id="ARBA00023235"/>
    </source>
</evidence>
<feature type="region of interest" description="Disordered" evidence="12">
    <location>
        <begin position="676"/>
        <end position="705"/>
    </location>
</feature>
<feature type="compositionally biased region" description="Low complexity" evidence="12">
    <location>
        <begin position="693"/>
        <end position="705"/>
    </location>
</feature>
<dbReference type="InterPro" id="IPR014016">
    <property type="entry name" value="UvrD-like_ATP-bd"/>
</dbReference>
<feature type="domain" description="UvrD-like helicase ATP-binding" evidence="13">
    <location>
        <begin position="12"/>
        <end position="291"/>
    </location>
</feature>
<evidence type="ECO:0000256" key="11">
    <source>
        <dbReference type="RuleBase" id="RU364053"/>
    </source>
</evidence>
<comment type="catalytic activity">
    <reaction evidence="8">
        <text>Couples ATP hydrolysis with the unwinding of duplex DNA by translocating in the 3'-5' direction.</text>
        <dbReference type="EC" id="5.6.2.4"/>
    </reaction>
</comment>
<comment type="caution">
    <text evidence="15">The sequence shown here is derived from an EMBL/GenBank/DDBJ whole genome shotgun (WGS) entry which is preliminary data.</text>
</comment>
<accession>A0ABW2V3P2</accession>
<evidence type="ECO:0000256" key="5">
    <source>
        <dbReference type="ARBA" id="ARBA00022840"/>
    </source>
</evidence>
<dbReference type="EC" id="5.6.2.4" evidence="11"/>
<dbReference type="InterPro" id="IPR013986">
    <property type="entry name" value="DExx_box_DNA_helicase_dom_sf"/>
</dbReference>
<dbReference type="Gene3D" id="1.10.486.10">
    <property type="entry name" value="PCRA, domain 4"/>
    <property type="match status" value="1"/>
</dbReference>
<comment type="similarity">
    <text evidence="1 11">Belongs to the helicase family. UvrD subfamily.</text>
</comment>
<evidence type="ECO:0000256" key="12">
    <source>
        <dbReference type="SAM" id="MobiDB-lite"/>
    </source>
</evidence>
<keyword evidence="4 10" id="KW-0347">Helicase</keyword>
<name>A0ABW2V3P2_9BACL</name>
<evidence type="ECO:0000256" key="6">
    <source>
        <dbReference type="ARBA" id="ARBA00023125"/>
    </source>
</evidence>
<dbReference type="Pfam" id="PF21196">
    <property type="entry name" value="PcrA_UvrD_tudor"/>
    <property type="match status" value="1"/>
</dbReference>
<dbReference type="Proteomes" id="UP001596528">
    <property type="component" value="Unassembled WGS sequence"/>
</dbReference>
<sequence length="777" mass="86962">MNDLKQWQEQLAKLNPEQRRAVETTNGPLLILAGAGSGKTRVLTHRIAHLIATRQAAPWSILAITFTNKAAREMQERVEQLVGPSARDIWVSTFHSMCVRILRRDISRLGYSSNFTILDSADQLSVVRSCMKDLNLDTKKFEPKAIQAAISSAKNELKSAERFEQMAIDYYDTVAARVYKAYQKKLMSNNSLDFDDLIMQTIELFNREPEVLEYYQNKFRYLHVDEYQDTNRAQYMLCRMLAERSRNICVVGDSDQSIYRWRGADITNILNFEKDYPEAVTILLEQNYRSTGNILEAANRVIANNTGRKPKKLWTDRGPGEKIRVYEADSEHGEGYYIAGRILENKRNGMRFSDHAILYRTNAQSRVIEEILIKSDVPYQIVGGIRFYERKEIKDMLAYLRLISNPDDDISFQRIVNVPKRGIGDTTVEKLVEAAAARGGVSLFSLLDELDLIDITPRARSALVEFRELIRNLHAMVDYLSVTELTEQMLDRTQYKLELQRENTIESRSRLENIEEFLSVTLDFERRNEDKSLVAFLTDLALISDIDTLGEEDGGGGDSQDAVVLMTLHSAKGLEFPVVFIAGMEENIFPHSRVAQDDGELEEERRLAYVGITRAERQLYLTRAQYRTLFGRPANNPPSRFLAEIPEHLIEVENGGRGFGLRGGFGGSTLSSGYGSAPRSRFGSSAGSGSGSFGSASAGAGRTGAMPAGGVTKHVGLSERPVDSFSVGDKVSHGKWGVGTVVAVKGSGEDTELQIAFPAPTGIKRLLAKFAPITKAE</sequence>
<dbReference type="PROSITE" id="PS51217">
    <property type="entry name" value="UVRD_HELICASE_CTER"/>
    <property type="match status" value="1"/>
</dbReference>
<dbReference type="InterPro" id="IPR005751">
    <property type="entry name" value="ATP-dep_DNA_helicase_PcrA"/>
</dbReference>
<dbReference type="PANTHER" id="PTHR11070:SF2">
    <property type="entry name" value="ATP-DEPENDENT DNA HELICASE SRS2"/>
    <property type="match status" value="1"/>
</dbReference>
<evidence type="ECO:0000256" key="3">
    <source>
        <dbReference type="ARBA" id="ARBA00022801"/>
    </source>
</evidence>
<keyword evidence="16" id="KW-1185">Reference proteome</keyword>
<dbReference type="GO" id="GO:0003678">
    <property type="term" value="F:DNA helicase activity"/>
    <property type="evidence" value="ECO:0007669"/>
    <property type="project" value="UniProtKB-EC"/>
</dbReference>
<dbReference type="PROSITE" id="PS51198">
    <property type="entry name" value="UVRD_HELICASE_ATP_BIND"/>
    <property type="match status" value="1"/>
</dbReference>
<dbReference type="CDD" id="cd18807">
    <property type="entry name" value="SF1_C_UvrD"/>
    <property type="match status" value="1"/>
</dbReference>
<evidence type="ECO:0000256" key="4">
    <source>
        <dbReference type="ARBA" id="ARBA00022806"/>
    </source>
</evidence>
<organism evidence="15 16">
    <name type="scientific">Paenibacillus thermoaerophilus</name>
    <dbReference type="NCBI Taxonomy" id="1215385"/>
    <lineage>
        <taxon>Bacteria</taxon>
        <taxon>Bacillati</taxon>
        <taxon>Bacillota</taxon>
        <taxon>Bacilli</taxon>
        <taxon>Bacillales</taxon>
        <taxon>Paenibacillaceae</taxon>
        <taxon>Paenibacillus</taxon>
    </lineage>
</organism>
<evidence type="ECO:0000259" key="14">
    <source>
        <dbReference type="PROSITE" id="PS51217"/>
    </source>
</evidence>
<feature type="binding site" evidence="10">
    <location>
        <begin position="33"/>
        <end position="40"/>
    </location>
    <ligand>
        <name>ATP</name>
        <dbReference type="ChEBI" id="CHEBI:30616"/>
    </ligand>
</feature>
<dbReference type="Gene3D" id="3.40.50.300">
    <property type="entry name" value="P-loop containing nucleotide triphosphate hydrolases"/>
    <property type="match status" value="2"/>
</dbReference>
<evidence type="ECO:0000256" key="8">
    <source>
        <dbReference type="ARBA" id="ARBA00034617"/>
    </source>
</evidence>
<feature type="compositionally biased region" description="Low complexity" evidence="12">
    <location>
        <begin position="676"/>
        <end position="685"/>
    </location>
</feature>
<evidence type="ECO:0000256" key="1">
    <source>
        <dbReference type="ARBA" id="ARBA00009922"/>
    </source>
</evidence>
<gene>
    <name evidence="15" type="primary">pcrA</name>
    <name evidence="15" type="ORF">ACFQWB_05530</name>
</gene>
<dbReference type="CDD" id="cd17932">
    <property type="entry name" value="DEXQc_UvrD"/>
    <property type="match status" value="1"/>
</dbReference>
<evidence type="ECO:0000256" key="10">
    <source>
        <dbReference type="PROSITE-ProRule" id="PRU00560"/>
    </source>
</evidence>
<dbReference type="Pfam" id="PF00580">
    <property type="entry name" value="UvrD-helicase"/>
    <property type="match status" value="1"/>
</dbReference>
<keyword evidence="3 10" id="KW-0378">Hydrolase</keyword>
<dbReference type="GO" id="GO:0016787">
    <property type="term" value="F:hydrolase activity"/>
    <property type="evidence" value="ECO:0007669"/>
    <property type="project" value="UniProtKB-KW"/>
</dbReference>
<dbReference type="SUPFAM" id="SSF52540">
    <property type="entry name" value="P-loop containing nucleoside triphosphate hydrolases"/>
    <property type="match status" value="1"/>
</dbReference>
<evidence type="ECO:0000256" key="2">
    <source>
        <dbReference type="ARBA" id="ARBA00022741"/>
    </source>
</evidence>
<keyword evidence="6 11" id="KW-0238">DNA-binding</keyword>
<feature type="domain" description="UvrD-like helicase C-terminal" evidence="14">
    <location>
        <begin position="292"/>
        <end position="573"/>
    </location>
</feature>
<keyword evidence="2 10" id="KW-0547">Nucleotide-binding</keyword>
<dbReference type="Pfam" id="PF13361">
    <property type="entry name" value="UvrD_C"/>
    <property type="match status" value="1"/>
</dbReference>
<dbReference type="Gene3D" id="1.10.10.160">
    <property type="match status" value="1"/>
</dbReference>
<protein>
    <recommendedName>
        <fullName evidence="11">ATP-dependent DNA helicase</fullName>
        <ecNumber evidence="11">5.6.2.4</ecNumber>
    </recommendedName>
</protein>
<evidence type="ECO:0000313" key="16">
    <source>
        <dbReference type="Proteomes" id="UP001596528"/>
    </source>
</evidence>